<dbReference type="AlphaFoldDB" id="A0A7R9L3Z7"/>
<feature type="compositionally biased region" description="Low complexity" evidence="4">
    <location>
        <begin position="168"/>
        <end position="178"/>
    </location>
</feature>
<evidence type="ECO:0000313" key="6">
    <source>
        <dbReference type="EMBL" id="CAD7634448.1"/>
    </source>
</evidence>
<dbReference type="Gene3D" id="2.60.120.1000">
    <property type="match status" value="1"/>
</dbReference>
<comment type="subcellular location">
    <subcellularLocation>
        <location evidence="1">Secreted</location>
    </subcellularLocation>
</comment>
<dbReference type="GO" id="GO:0005581">
    <property type="term" value="C:collagen trimer"/>
    <property type="evidence" value="ECO:0007669"/>
    <property type="project" value="UniProtKB-KW"/>
</dbReference>
<proteinExistence type="predicted"/>
<keyword evidence="7" id="KW-1185">Reference proteome</keyword>
<gene>
    <name evidence="6" type="ORF">OSB1V03_LOCUS14844</name>
</gene>
<evidence type="ECO:0000256" key="3">
    <source>
        <dbReference type="ARBA" id="ARBA00023119"/>
    </source>
</evidence>
<evidence type="ECO:0000259" key="5">
    <source>
        <dbReference type="PROSITE" id="PS51461"/>
    </source>
</evidence>
<protein>
    <recommendedName>
        <fullName evidence="5">Fibrillar collagen NC1 domain-containing protein</fullName>
    </recommendedName>
</protein>
<keyword evidence="2" id="KW-0964">Secreted</keyword>
<dbReference type="PROSITE" id="PS51461">
    <property type="entry name" value="NC1_FIB"/>
    <property type="match status" value="1"/>
</dbReference>
<name>A0A7R9L3Z7_9ACAR</name>
<dbReference type="FunFam" id="2.60.120.1000:FF:000007">
    <property type="entry name" value="Collagen type V alpha 3 chain"/>
    <property type="match status" value="1"/>
</dbReference>
<dbReference type="GO" id="GO:0005576">
    <property type="term" value="C:extracellular region"/>
    <property type="evidence" value="ECO:0007669"/>
    <property type="project" value="UniProtKB-SubCell"/>
</dbReference>
<feature type="compositionally biased region" description="Low complexity" evidence="4">
    <location>
        <begin position="236"/>
        <end position="251"/>
    </location>
</feature>
<dbReference type="GO" id="GO:0005201">
    <property type="term" value="F:extracellular matrix structural constituent"/>
    <property type="evidence" value="ECO:0007669"/>
    <property type="project" value="InterPro"/>
</dbReference>
<evidence type="ECO:0000256" key="4">
    <source>
        <dbReference type="SAM" id="MobiDB-lite"/>
    </source>
</evidence>
<feature type="region of interest" description="Disordered" evidence="4">
    <location>
        <begin position="71"/>
        <end position="204"/>
    </location>
</feature>
<dbReference type="SMART" id="SM00038">
    <property type="entry name" value="COLFI"/>
    <property type="match status" value="1"/>
</dbReference>
<dbReference type="InterPro" id="IPR008160">
    <property type="entry name" value="Collagen"/>
</dbReference>
<feature type="region of interest" description="Disordered" evidence="4">
    <location>
        <begin position="1"/>
        <end position="53"/>
    </location>
</feature>
<dbReference type="Pfam" id="PF01391">
    <property type="entry name" value="Collagen"/>
    <property type="match status" value="3"/>
</dbReference>
<dbReference type="PANTHER" id="PTHR24637">
    <property type="entry name" value="COLLAGEN"/>
    <property type="match status" value="1"/>
</dbReference>
<dbReference type="EMBL" id="CAJPIZ010014654">
    <property type="protein sequence ID" value="CAG2114878.1"/>
    <property type="molecule type" value="Genomic_DNA"/>
</dbReference>
<feature type="compositionally biased region" description="Gly residues" evidence="4">
    <location>
        <begin position="158"/>
        <end position="167"/>
    </location>
</feature>
<dbReference type="Pfam" id="PF01410">
    <property type="entry name" value="COLFI"/>
    <property type="match status" value="1"/>
</dbReference>
<dbReference type="OrthoDB" id="8939548at2759"/>
<dbReference type="EMBL" id="OC869229">
    <property type="protein sequence ID" value="CAD7634448.1"/>
    <property type="molecule type" value="Genomic_DNA"/>
</dbReference>
<dbReference type="Proteomes" id="UP000759131">
    <property type="component" value="Unassembled WGS sequence"/>
</dbReference>
<feature type="compositionally biased region" description="Basic and acidic residues" evidence="4">
    <location>
        <begin position="85"/>
        <end position="96"/>
    </location>
</feature>
<dbReference type="InterPro" id="IPR000885">
    <property type="entry name" value="Fib_collagen_C"/>
</dbReference>
<evidence type="ECO:0000256" key="2">
    <source>
        <dbReference type="ARBA" id="ARBA00022525"/>
    </source>
</evidence>
<reference evidence="6" key="1">
    <citation type="submission" date="2020-11" db="EMBL/GenBank/DDBJ databases">
        <authorList>
            <person name="Tran Van P."/>
        </authorList>
    </citation>
    <scope>NUCLEOTIDE SEQUENCE</scope>
</reference>
<accession>A0A7R9L3Z7</accession>
<evidence type="ECO:0000256" key="1">
    <source>
        <dbReference type="ARBA" id="ARBA00004613"/>
    </source>
</evidence>
<feature type="compositionally biased region" description="Low complexity" evidence="4">
    <location>
        <begin position="293"/>
        <end position="308"/>
    </location>
</feature>
<evidence type="ECO:0000313" key="7">
    <source>
        <dbReference type="Proteomes" id="UP000759131"/>
    </source>
</evidence>
<organism evidence="6">
    <name type="scientific">Medioppia subpectinata</name>
    <dbReference type="NCBI Taxonomy" id="1979941"/>
    <lineage>
        <taxon>Eukaryota</taxon>
        <taxon>Metazoa</taxon>
        <taxon>Ecdysozoa</taxon>
        <taxon>Arthropoda</taxon>
        <taxon>Chelicerata</taxon>
        <taxon>Arachnida</taxon>
        <taxon>Acari</taxon>
        <taxon>Acariformes</taxon>
        <taxon>Sarcoptiformes</taxon>
        <taxon>Oribatida</taxon>
        <taxon>Brachypylina</taxon>
        <taxon>Oppioidea</taxon>
        <taxon>Oppiidae</taxon>
        <taxon>Medioppia</taxon>
    </lineage>
</organism>
<keyword evidence="3" id="KW-0176">Collagen</keyword>
<feature type="domain" description="Fibrillar collagen NC1" evidence="5">
    <location>
        <begin position="352"/>
        <end position="585"/>
    </location>
</feature>
<feature type="non-terminal residue" evidence="6">
    <location>
        <position position="585"/>
    </location>
</feature>
<feature type="region of interest" description="Disordered" evidence="4">
    <location>
        <begin position="220"/>
        <end position="308"/>
    </location>
</feature>
<sequence length="585" mass="60309">MGPPGPSGPQGAPGIHGLKGSMGDLGRPGNPGPPGSHGPQGIPGPKGQAGEAVIKDLLDNRDLKVFQDLLAKEGPQGQRGSQGERGNDGKAGKDGEQGPQGNPGPAGPMGPIGEQGLQGNSGKEGPPGPAGRPGDKGPIGSPGAPGPQGTPGLPGPIGPTGAGGPPGERGSAGESGPRGVPGPQGSRGLPGTPGNPGLKGDTGYQGLAQTVKREIKDIEGSLGLPGQAGPAGDKGPIGSTGPSGSPGAPGAKGPPGRDGAQGSPGVSGPMGPRGERGNDGKPGNPLATLSCQPGERGPAGPAGSPGEPFAYDAAALAAILNQSGGQTKGPDPMLGDQPNRLFSTDVSLEEKKKIVFEFYDQLVKEYEKLRRPTGERDSPAKTCKDLSQLHPHFESGKTLTTFWGVYYIDPNEGNSNDAIQAYCDMSTKSTCVMPAPITVPVRAYNKESKFGHNWFSEMKGGFTFAYKADSIQINFLQLLSQNAVQNITYVCKNSVAFYDEAKHTHRKAVKLMTYNDIELTADGNHMFTYQAIRDGCQKHNDQLDSTVIEYKTDKPQRLPLLDIAVRDIGGKDQEFGLELGPVCFN</sequence>